<dbReference type="InterPro" id="IPR011335">
    <property type="entry name" value="Restrct_endonuc-II-like"/>
</dbReference>
<dbReference type="Pfam" id="PF08814">
    <property type="entry name" value="XisH"/>
    <property type="match status" value="1"/>
</dbReference>
<dbReference type="STRING" id="1166018.FAES_2173"/>
<dbReference type="KEGG" id="fae:FAES_2173"/>
<dbReference type="eggNOG" id="ENOG502ZTX9">
    <property type="taxonomic scope" value="Bacteria"/>
</dbReference>
<dbReference type="AlphaFoldDB" id="I0K7S9"/>
<dbReference type="Gene3D" id="3.40.1350.10">
    <property type="match status" value="1"/>
</dbReference>
<dbReference type="Proteomes" id="UP000011058">
    <property type="component" value="Chromosome"/>
</dbReference>
<dbReference type="InterPro" id="IPR011856">
    <property type="entry name" value="tRNA_endonuc-like_dom_sf"/>
</dbReference>
<sequence length="61" mass="7095">MNYLRGLRKNDPARRLFLAVPESAYYSFFLKADVAEAVKDFNLNLLVYNDISQTVVEWVLP</sequence>
<reference evidence="1 2" key="1">
    <citation type="journal article" date="2012" name="J. Bacteriol.">
        <title>Genome Sequence of Fibrella aestuarina BUZ 2T, a Filamentous Marine Bacterium.</title>
        <authorList>
            <person name="Filippini M."/>
            <person name="Qi W."/>
            <person name="Blom J."/>
            <person name="Goesmann A."/>
            <person name="Smits T.H."/>
            <person name="Bagheri H.C."/>
        </authorList>
    </citation>
    <scope>NUCLEOTIDE SEQUENCE [LARGE SCALE GENOMIC DNA]</scope>
    <source>
        <strain evidence="2">BUZ 2T</strain>
    </source>
</reference>
<dbReference type="PATRIC" id="fig|1166018.3.peg.3925"/>
<evidence type="ECO:0000313" key="1">
    <source>
        <dbReference type="EMBL" id="CCH00182.1"/>
    </source>
</evidence>
<protein>
    <submittedName>
        <fullName evidence="1">Uncharacterized protein</fullName>
    </submittedName>
</protein>
<proteinExistence type="predicted"/>
<dbReference type="GO" id="GO:0003676">
    <property type="term" value="F:nucleic acid binding"/>
    <property type="evidence" value="ECO:0007669"/>
    <property type="project" value="InterPro"/>
</dbReference>
<evidence type="ECO:0000313" key="2">
    <source>
        <dbReference type="Proteomes" id="UP000011058"/>
    </source>
</evidence>
<dbReference type="EMBL" id="HE796683">
    <property type="protein sequence ID" value="CCH00182.1"/>
    <property type="molecule type" value="Genomic_DNA"/>
</dbReference>
<dbReference type="HOGENOM" id="CLU_132053_1_1_10"/>
<dbReference type="InterPro" id="IPR014919">
    <property type="entry name" value="XisH"/>
</dbReference>
<accession>I0K7S9</accession>
<keyword evidence="2" id="KW-1185">Reference proteome</keyword>
<gene>
    <name evidence="1" type="ORF">FAES_2173</name>
</gene>
<name>I0K7S9_9BACT</name>
<organism evidence="1 2">
    <name type="scientific">Fibrella aestuarina BUZ 2</name>
    <dbReference type="NCBI Taxonomy" id="1166018"/>
    <lineage>
        <taxon>Bacteria</taxon>
        <taxon>Pseudomonadati</taxon>
        <taxon>Bacteroidota</taxon>
        <taxon>Cytophagia</taxon>
        <taxon>Cytophagales</taxon>
        <taxon>Spirosomataceae</taxon>
        <taxon>Fibrella</taxon>
    </lineage>
</organism>
<dbReference type="SUPFAM" id="SSF52980">
    <property type="entry name" value="Restriction endonuclease-like"/>
    <property type="match status" value="1"/>
</dbReference>